<evidence type="ECO:0000313" key="2">
    <source>
        <dbReference type="EMBL" id="UOR11771.1"/>
    </source>
</evidence>
<protein>
    <submittedName>
        <fullName evidence="2">YozQ family protein</fullName>
    </submittedName>
</protein>
<dbReference type="RefSeq" id="WP_245032063.1">
    <property type="nucleotide sequence ID" value="NZ_CP095075.1"/>
</dbReference>
<evidence type="ECO:0000313" key="3">
    <source>
        <dbReference type="Proteomes" id="UP000830326"/>
    </source>
</evidence>
<organism evidence="2 3">
    <name type="scientific">Halobacillus amylolyticus</name>
    <dbReference type="NCBI Taxonomy" id="2932259"/>
    <lineage>
        <taxon>Bacteria</taxon>
        <taxon>Bacillati</taxon>
        <taxon>Bacillota</taxon>
        <taxon>Bacilli</taxon>
        <taxon>Bacillales</taxon>
        <taxon>Bacillaceae</taxon>
        <taxon>Halobacillus</taxon>
    </lineage>
</organism>
<feature type="compositionally biased region" description="Polar residues" evidence="1">
    <location>
        <begin position="27"/>
        <end position="38"/>
    </location>
</feature>
<proteinExistence type="predicted"/>
<feature type="compositionally biased region" description="Basic and acidic residues" evidence="1">
    <location>
        <begin position="15"/>
        <end position="26"/>
    </location>
</feature>
<dbReference type="Pfam" id="PF13217">
    <property type="entry name" value="DUF4025"/>
    <property type="match status" value="1"/>
</dbReference>
<dbReference type="EMBL" id="CP095075">
    <property type="protein sequence ID" value="UOR11771.1"/>
    <property type="molecule type" value="Genomic_DNA"/>
</dbReference>
<evidence type="ECO:0000256" key="1">
    <source>
        <dbReference type="SAM" id="MobiDB-lite"/>
    </source>
</evidence>
<gene>
    <name evidence="2" type="ORF">MUO15_19775</name>
</gene>
<dbReference type="InterPro" id="IPR025100">
    <property type="entry name" value="DUF4025"/>
</dbReference>
<dbReference type="Proteomes" id="UP000830326">
    <property type="component" value="Chromosome"/>
</dbReference>
<sequence length="73" mass="8449">MSKRKKQESIGERYYEAADYQRRDDTSQGLATTHEQVTDTLTEGTYDAQIDQVDKDGRLVSHEGKSITRKRKK</sequence>
<reference evidence="2" key="1">
    <citation type="submission" date="2022-04" db="EMBL/GenBank/DDBJ databases">
        <title>Halobacillus sp. isolated from saltern.</title>
        <authorList>
            <person name="Won M."/>
            <person name="Lee C.-M."/>
            <person name="Woen H.-Y."/>
            <person name="Kwon S.-W."/>
        </authorList>
    </citation>
    <scope>NUCLEOTIDE SEQUENCE</scope>
    <source>
        <strain evidence="2">SSHM10-5</strain>
    </source>
</reference>
<feature type="region of interest" description="Disordered" evidence="1">
    <location>
        <begin position="15"/>
        <end position="38"/>
    </location>
</feature>
<name>A0ABY4HA67_9BACI</name>
<keyword evidence="3" id="KW-1185">Reference proteome</keyword>
<accession>A0ABY4HA67</accession>